<dbReference type="AlphaFoldDB" id="A0A8H3LF85"/>
<reference evidence="1" key="1">
    <citation type="submission" date="2019-10" db="EMBL/GenBank/DDBJ databases">
        <title>Conservation and host-specific expression of non-tandemly repeated heterogenous ribosome RNA gene in arbuscular mycorrhizal fungi.</title>
        <authorList>
            <person name="Maeda T."/>
            <person name="Kobayashi Y."/>
            <person name="Nakagawa T."/>
            <person name="Ezawa T."/>
            <person name="Yamaguchi K."/>
            <person name="Bino T."/>
            <person name="Nishimoto Y."/>
            <person name="Shigenobu S."/>
            <person name="Kawaguchi M."/>
        </authorList>
    </citation>
    <scope>NUCLEOTIDE SEQUENCE</scope>
    <source>
        <strain evidence="1">HR1</strain>
    </source>
</reference>
<name>A0A8H3LF85_9GLOM</name>
<evidence type="ECO:0000313" key="2">
    <source>
        <dbReference type="Proteomes" id="UP000615446"/>
    </source>
</evidence>
<protein>
    <submittedName>
        <fullName evidence="1">Uncharacterized protein LOC111106029</fullName>
    </submittedName>
</protein>
<dbReference type="Proteomes" id="UP000615446">
    <property type="component" value="Unassembled WGS sequence"/>
</dbReference>
<accession>A0A8H3LF85</accession>
<dbReference type="Gene3D" id="3.30.420.10">
    <property type="entry name" value="Ribonuclease H-like superfamily/Ribonuclease H"/>
    <property type="match status" value="2"/>
</dbReference>
<dbReference type="OrthoDB" id="2439533at2759"/>
<evidence type="ECO:0000313" key="1">
    <source>
        <dbReference type="EMBL" id="GES85240.1"/>
    </source>
</evidence>
<gene>
    <name evidence="1" type="ORF">RCL2_001232400</name>
</gene>
<organism evidence="1 2">
    <name type="scientific">Rhizophagus clarus</name>
    <dbReference type="NCBI Taxonomy" id="94130"/>
    <lineage>
        <taxon>Eukaryota</taxon>
        <taxon>Fungi</taxon>
        <taxon>Fungi incertae sedis</taxon>
        <taxon>Mucoromycota</taxon>
        <taxon>Glomeromycotina</taxon>
        <taxon>Glomeromycetes</taxon>
        <taxon>Glomerales</taxon>
        <taxon>Glomeraceae</taxon>
        <taxon>Rhizophagus</taxon>
    </lineage>
</organism>
<comment type="caution">
    <text evidence="1">The sequence shown here is derived from an EMBL/GenBank/DDBJ whole genome shotgun (WGS) entry which is preliminary data.</text>
</comment>
<dbReference type="EMBL" id="BLAL01000090">
    <property type="protein sequence ID" value="GES85240.1"/>
    <property type="molecule type" value="Genomic_DNA"/>
</dbReference>
<proteinExistence type="predicted"/>
<dbReference type="InterPro" id="IPR036397">
    <property type="entry name" value="RNaseH_sf"/>
</dbReference>
<dbReference type="GO" id="GO:0003676">
    <property type="term" value="F:nucleic acid binding"/>
    <property type="evidence" value="ECO:0007669"/>
    <property type="project" value="InterPro"/>
</dbReference>
<sequence length="166" mass="19486">MALTTLEKNRNAVNFFWQKKIRNAREISQRTGILLRSCERYVELLKKTEKVIFSDETTIQMFCNTLSAWSRDAKPIASMVKHPFKIHVWGAISVKGKIGMHMFIENLDRNLYRQILNEHLYDNANAMHDRRKEWDDLDNNVIVNCINSMRSRIEACIDAKGGHIKY</sequence>